<evidence type="ECO:0000259" key="3">
    <source>
        <dbReference type="PROSITE" id="PS50853"/>
    </source>
</evidence>
<dbReference type="Gene3D" id="2.60.40.10">
    <property type="entry name" value="Immunoglobulins"/>
    <property type="match status" value="1"/>
</dbReference>
<organism evidence="4 5">
    <name type="scientific">Necator americanus</name>
    <name type="common">Human hookworm</name>
    <dbReference type="NCBI Taxonomy" id="51031"/>
    <lineage>
        <taxon>Eukaryota</taxon>
        <taxon>Metazoa</taxon>
        <taxon>Ecdysozoa</taxon>
        <taxon>Nematoda</taxon>
        <taxon>Chromadorea</taxon>
        <taxon>Rhabditida</taxon>
        <taxon>Rhabditina</taxon>
        <taxon>Rhabditomorpha</taxon>
        <taxon>Strongyloidea</taxon>
        <taxon>Ancylostomatidae</taxon>
        <taxon>Bunostominae</taxon>
        <taxon>Necator</taxon>
    </lineage>
</organism>
<feature type="region of interest" description="Disordered" evidence="1">
    <location>
        <begin position="406"/>
        <end position="438"/>
    </location>
</feature>
<name>A0ABR1D3L5_NECAM</name>
<dbReference type="EMBL" id="JAVFWL010000003">
    <property type="protein sequence ID" value="KAK6744360.1"/>
    <property type="molecule type" value="Genomic_DNA"/>
</dbReference>
<keyword evidence="2" id="KW-0812">Transmembrane</keyword>
<keyword evidence="2" id="KW-0472">Membrane</keyword>
<keyword evidence="5" id="KW-1185">Reference proteome</keyword>
<protein>
    <recommendedName>
        <fullName evidence="3">Fibronectin type-III domain-containing protein</fullName>
    </recommendedName>
</protein>
<dbReference type="SUPFAM" id="SSF49265">
    <property type="entry name" value="Fibronectin type III"/>
    <property type="match status" value="1"/>
</dbReference>
<dbReference type="PROSITE" id="PS50853">
    <property type="entry name" value="FN3"/>
    <property type="match status" value="1"/>
</dbReference>
<dbReference type="InterPro" id="IPR036116">
    <property type="entry name" value="FN3_sf"/>
</dbReference>
<feature type="transmembrane region" description="Helical" evidence="2">
    <location>
        <begin position="378"/>
        <end position="399"/>
    </location>
</feature>
<dbReference type="InterPro" id="IPR003961">
    <property type="entry name" value="FN3_dom"/>
</dbReference>
<reference evidence="4 5" key="1">
    <citation type="submission" date="2023-08" db="EMBL/GenBank/DDBJ databases">
        <title>A Necator americanus chromosomal reference genome.</title>
        <authorList>
            <person name="Ilik V."/>
            <person name="Petrzelkova K.J."/>
            <person name="Pardy F."/>
            <person name="Fuh T."/>
            <person name="Niatou-Singa F.S."/>
            <person name="Gouil Q."/>
            <person name="Baker L."/>
            <person name="Ritchie M.E."/>
            <person name="Jex A.R."/>
            <person name="Gazzola D."/>
            <person name="Li H."/>
            <person name="Toshio Fujiwara R."/>
            <person name="Zhan B."/>
            <person name="Aroian R.V."/>
            <person name="Pafco B."/>
            <person name="Schwarz E.M."/>
        </authorList>
    </citation>
    <scope>NUCLEOTIDE SEQUENCE [LARGE SCALE GENOMIC DNA]</scope>
    <source>
        <strain evidence="4 5">Aroian</strain>
        <tissue evidence="4">Whole animal</tissue>
    </source>
</reference>
<evidence type="ECO:0000256" key="1">
    <source>
        <dbReference type="SAM" id="MobiDB-lite"/>
    </source>
</evidence>
<feature type="domain" description="Fibronectin type-III" evidence="3">
    <location>
        <begin position="227"/>
        <end position="325"/>
    </location>
</feature>
<feature type="compositionally biased region" description="Basic residues" evidence="1">
    <location>
        <begin position="418"/>
        <end position="438"/>
    </location>
</feature>
<accession>A0ABR1D3L5</accession>
<feature type="compositionally biased region" description="Low complexity" evidence="1">
    <location>
        <begin position="329"/>
        <end position="338"/>
    </location>
</feature>
<evidence type="ECO:0000256" key="2">
    <source>
        <dbReference type="SAM" id="Phobius"/>
    </source>
</evidence>
<dbReference type="CDD" id="cd00063">
    <property type="entry name" value="FN3"/>
    <property type="match status" value="1"/>
</dbReference>
<dbReference type="Proteomes" id="UP001303046">
    <property type="component" value="Unassembled WGS sequence"/>
</dbReference>
<comment type="caution">
    <text evidence="4">The sequence shown here is derived from an EMBL/GenBank/DDBJ whole genome shotgun (WGS) entry which is preliminary data.</text>
</comment>
<keyword evidence="2" id="KW-1133">Transmembrane helix</keyword>
<dbReference type="Pfam" id="PF00041">
    <property type="entry name" value="fn3"/>
    <property type="match status" value="1"/>
</dbReference>
<evidence type="ECO:0000313" key="5">
    <source>
        <dbReference type="Proteomes" id="UP001303046"/>
    </source>
</evidence>
<feature type="region of interest" description="Disordered" evidence="1">
    <location>
        <begin position="322"/>
        <end position="347"/>
    </location>
</feature>
<sequence>MRVLGEFGANALNFPRSDEGDDTETSAVIESANNLGTRNCIGQSRKYGGIEEVSTEPGVPGLLHYILDALVCSPSRSPPPAQLGGQVVHHVQFPTQINIASAFGYVRSVEREWGIRDSSVRHEYRLLQIQLKTDACTCFVEFGQHSFRLADARCYQYDVISKAQMNGEIPVVKLLYNSVVVPAYRPRRDERRGKYLVQLEYKTTGNDTKAGKTDAFFVMTGEDKPGPVMNPKIELIVNQSSVEYATFSVKWSEPIQKNGIISGYKIRWKLAESPFNIFFVEQCDKKYNIKVFSPNKNYTAHISAKTSQGYGKEVMLKFAVGSPPDWRTKSSSNKSSNGNDKDKGKQNKTDVLTVDRIAFEAQLRRKVGHEYAVGHARILISACTLMISVMFAWFLKHIITEGRTSEKLRKARDTSQQSRHRSRRSEERKRKKAAGSKE</sequence>
<evidence type="ECO:0000313" key="4">
    <source>
        <dbReference type="EMBL" id="KAK6744360.1"/>
    </source>
</evidence>
<gene>
    <name evidence="4" type="primary">Necator_chrIII.g11970</name>
    <name evidence="4" type="ORF">RB195_011204</name>
</gene>
<proteinExistence type="predicted"/>
<dbReference type="InterPro" id="IPR013783">
    <property type="entry name" value="Ig-like_fold"/>
</dbReference>